<comment type="subunit">
    <text evidence="6">Part of the 30S ribosomal subunit. Contacts proteins S9 and S11.</text>
</comment>
<dbReference type="Pfam" id="PF00177">
    <property type="entry name" value="Ribosomal_S7"/>
    <property type="match status" value="1"/>
</dbReference>
<comment type="caution">
    <text evidence="9">The sequence shown here is derived from an EMBL/GenBank/DDBJ whole genome shotgun (WGS) entry which is preliminary data.</text>
</comment>
<dbReference type="CDD" id="cd14869">
    <property type="entry name" value="uS7_Bacteria"/>
    <property type="match status" value="1"/>
</dbReference>
<dbReference type="GO" id="GO:0015935">
    <property type="term" value="C:small ribosomal subunit"/>
    <property type="evidence" value="ECO:0007669"/>
    <property type="project" value="InterPro"/>
</dbReference>
<dbReference type="GO" id="GO:0003735">
    <property type="term" value="F:structural constituent of ribosome"/>
    <property type="evidence" value="ECO:0007669"/>
    <property type="project" value="InterPro"/>
</dbReference>
<dbReference type="AlphaFoldDB" id="A0A2H0PWK7"/>
<dbReference type="EMBL" id="PCXE01000027">
    <property type="protein sequence ID" value="PIR26398.1"/>
    <property type="molecule type" value="Genomic_DNA"/>
</dbReference>
<dbReference type="InterPro" id="IPR023798">
    <property type="entry name" value="Ribosomal_uS7_dom"/>
</dbReference>
<evidence type="ECO:0000256" key="6">
    <source>
        <dbReference type="HAMAP-Rule" id="MF_00480"/>
    </source>
</evidence>
<sequence length="154" mass="17416">MRKKIQHKRPYPLDPKYQNAMVGVLINHVMKAGKKSVAQRIVYSAFDEIEKKVQQDPIGVFEQAMKNVAPVLEVRSKRIGGANYQVPIEVRGERKIALTMRWILGAARSQKGKPMYAKLAEQIMQASRNEGAAVKKRADVQRMAEANRAFAHFA</sequence>
<proteinExistence type="inferred from homology"/>
<dbReference type="GO" id="GO:0006412">
    <property type="term" value="P:translation"/>
    <property type="evidence" value="ECO:0007669"/>
    <property type="project" value="UniProtKB-UniRule"/>
</dbReference>
<name>A0A2H0PWK7_9BACT</name>
<comment type="similarity">
    <text evidence="1 6 7">Belongs to the universal ribosomal protein uS7 family.</text>
</comment>
<keyword evidence="4 6" id="KW-0689">Ribosomal protein</keyword>
<evidence type="ECO:0000256" key="7">
    <source>
        <dbReference type="RuleBase" id="RU003619"/>
    </source>
</evidence>
<dbReference type="FunFam" id="1.10.455.10:FF:000001">
    <property type="entry name" value="30S ribosomal protein S7"/>
    <property type="match status" value="1"/>
</dbReference>
<organism evidence="9 10">
    <name type="scientific">Candidatus Brennerbacteria bacterium CG11_big_fil_rev_8_21_14_0_20_43_10</name>
    <dbReference type="NCBI Taxonomy" id="1974523"/>
    <lineage>
        <taxon>Bacteria</taxon>
        <taxon>Candidatus Brenneribacteriota</taxon>
    </lineage>
</organism>
<evidence type="ECO:0000256" key="3">
    <source>
        <dbReference type="ARBA" id="ARBA00022884"/>
    </source>
</evidence>
<evidence type="ECO:0000256" key="5">
    <source>
        <dbReference type="ARBA" id="ARBA00023274"/>
    </source>
</evidence>
<dbReference type="PANTHER" id="PTHR11205">
    <property type="entry name" value="RIBOSOMAL PROTEIN S7"/>
    <property type="match status" value="1"/>
</dbReference>
<protein>
    <recommendedName>
        <fullName evidence="6">Small ribosomal subunit protein uS7</fullName>
    </recommendedName>
</protein>
<dbReference type="GO" id="GO:0000049">
    <property type="term" value="F:tRNA binding"/>
    <property type="evidence" value="ECO:0007669"/>
    <property type="project" value="UniProtKB-UniRule"/>
</dbReference>
<evidence type="ECO:0000256" key="1">
    <source>
        <dbReference type="ARBA" id="ARBA00007151"/>
    </source>
</evidence>
<dbReference type="InterPro" id="IPR000235">
    <property type="entry name" value="Ribosomal_uS7"/>
</dbReference>
<gene>
    <name evidence="6" type="primary">rpsG</name>
    <name evidence="9" type="ORF">COV41_01525</name>
</gene>
<dbReference type="Proteomes" id="UP000236846">
    <property type="component" value="Unassembled WGS sequence"/>
</dbReference>
<evidence type="ECO:0000313" key="9">
    <source>
        <dbReference type="EMBL" id="PIR26398.1"/>
    </source>
</evidence>
<dbReference type="SUPFAM" id="SSF47973">
    <property type="entry name" value="Ribosomal protein S7"/>
    <property type="match status" value="1"/>
</dbReference>
<evidence type="ECO:0000259" key="8">
    <source>
        <dbReference type="Pfam" id="PF00177"/>
    </source>
</evidence>
<dbReference type="InterPro" id="IPR020606">
    <property type="entry name" value="Ribosomal_uS7_CS"/>
</dbReference>
<dbReference type="GO" id="GO:0019843">
    <property type="term" value="F:rRNA binding"/>
    <property type="evidence" value="ECO:0007669"/>
    <property type="project" value="UniProtKB-UniRule"/>
</dbReference>
<dbReference type="PIRSF" id="PIRSF002122">
    <property type="entry name" value="RPS7p_RPS7a_RPS5e_RPS7o"/>
    <property type="match status" value="1"/>
</dbReference>
<dbReference type="PROSITE" id="PS00052">
    <property type="entry name" value="RIBOSOMAL_S7"/>
    <property type="match status" value="1"/>
</dbReference>
<dbReference type="Gene3D" id="1.10.455.10">
    <property type="entry name" value="Ribosomal protein S7 domain"/>
    <property type="match status" value="1"/>
</dbReference>
<evidence type="ECO:0000313" key="10">
    <source>
        <dbReference type="Proteomes" id="UP000236846"/>
    </source>
</evidence>
<accession>A0A2H0PWK7</accession>
<dbReference type="InterPro" id="IPR005717">
    <property type="entry name" value="Ribosomal_uS7_bac/org-type"/>
</dbReference>
<dbReference type="InterPro" id="IPR036823">
    <property type="entry name" value="Ribosomal_uS7_dom_sf"/>
</dbReference>
<keyword evidence="2 6" id="KW-0699">rRNA-binding</keyword>
<comment type="function">
    <text evidence="6">One of the primary rRNA binding proteins, it binds directly to 16S rRNA where it nucleates assembly of the head domain of the 30S subunit. Is located at the subunit interface close to the decoding center, probably blocks exit of the E-site tRNA.</text>
</comment>
<evidence type="ECO:0000256" key="2">
    <source>
        <dbReference type="ARBA" id="ARBA00022730"/>
    </source>
</evidence>
<reference evidence="9 10" key="1">
    <citation type="submission" date="2017-09" db="EMBL/GenBank/DDBJ databases">
        <title>Depth-based differentiation of microbial function through sediment-hosted aquifers and enrichment of novel symbionts in the deep terrestrial subsurface.</title>
        <authorList>
            <person name="Probst A.J."/>
            <person name="Ladd B."/>
            <person name="Jarett J.K."/>
            <person name="Geller-Mcgrath D.E."/>
            <person name="Sieber C.M."/>
            <person name="Emerson J.B."/>
            <person name="Anantharaman K."/>
            <person name="Thomas B.C."/>
            <person name="Malmstrom R."/>
            <person name="Stieglmeier M."/>
            <person name="Klingl A."/>
            <person name="Woyke T."/>
            <person name="Ryan C.M."/>
            <person name="Banfield J.F."/>
        </authorList>
    </citation>
    <scope>NUCLEOTIDE SEQUENCE [LARGE SCALE GENOMIC DNA]</scope>
    <source>
        <strain evidence="9">CG11_big_fil_rev_8_21_14_0_20_43_10</strain>
    </source>
</reference>
<keyword evidence="6" id="KW-0820">tRNA-binding</keyword>
<keyword evidence="3 6" id="KW-0694">RNA-binding</keyword>
<dbReference type="NCBIfam" id="TIGR01029">
    <property type="entry name" value="rpsG_bact"/>
    <property type="match status" value="1"/>
</dbReference>
<feature type="domain" description="Small ribosomal subunit protein uS7" evidence="8">
    <location>
        <begin position="1"/>
        <end position="148"/>
    </location>
</feature>
<evidence type="ECO:0000256" key="4">
    <source>
        <dbReference type="ARBA" id="ARBA00022980"/>
    </source>
</evidence>
<keyword evidence="5 6" id="KW-0687">Ribonucleoprotein</keyword>
<dbReference type="HAMAP" id="MF_00480_B">
    <property type="entry name" value="Ribosomal_uS7_B"/>
    <property type="match status" value="1"/>
</dbReference>